<evidence type="ECO:0000313" key="1">
    <source>
        <dbReference type="EMBL" id="NKZ00254.1"/>
    </source>
</evidence>
<proteinExistence type="predicted"/>
<evidence type="ECO:0000313" key="2">
    <source>
        <dbReference type="Proteomes" id="UP000553209"/>
    </source>
</evidence>
<protein>
    <recommendedName>
        <fullName evidence="3">Pyrroloquinoline-quinone binding quinoprotein</fullName>
    </recommendedName>
</protein>
<dbReference type="InterPro" id="IPR015943">
    <property type="entry name" value="WD40/YVTN_repeat-like_dom_sf"/>
</dbReference>
<gene>
    <name evidence="1" type="ORF">HGB44_21650</name>
</gene>
<name>A0A7X6RS33_9ACTN</name>
<dbReference type="Proteomes" id="UP000553209">
    <property type="component" value="Unassembled WGS sequence"/>
</dbReference>
<evidence type="ECO:0008006" key="3">
    <source>
        <dbReference type="Google" id="ProtNLM"/>
    </source>
</evidence>
<dbReference type="AlphaFoldDB" id="A0A7X6RS33"/>
<organism evidence="1 2">
    <name type="scientific">Nocardiopsis alborubida</name>
    <dbReference type="NCBI Taxonomy" id="146802"/>
    <lineage>
        <taxon>Bacteria</taxon>
        <taxon>Bacillati</taxon>
        <taxon>Actinomycetota</taxon>
        <taxon>Actinomycetes</taxon>
        <taxon>Streptosporangiales</taxon>
        <taxon>Nocardiopsidaceae</taxon>
        <taxon>Nocardiopsis</taxon>
    </lineage>
</organism>
<dbReference type="EMBL" id="JAAXPG010000022">
    <property type="protein sequence ID" value="NKZ00254.1"/>
    <property type="molecule type" value="Genomic_DNA"/>
</dbReference>
<dbReference type="RefSeq" id="WP_061079925.1">
    <property type="nucleotide sequence ID" value="NZ_JAAXPG010000022.1"/>
</dbReference>
<dbReference type="Gene3D" id="2.130.10.10">
    <property type="entry name" value="YVTN repeat-like/Quinoprotein amine dehydrogenase"/>
    <property type="match status" value="1"/>
</dbReference>
<reference evidence="1 2" key="1">
    <citation type="submission" date="2020-04" db="EMBL/GenBank/DDBJ databases">
        <title>MicrobeNet Type strains.</title>
        <authorList>
            <person name="Nicholson A.C."/>
        </authorList>
    </citation>
    <scope>NUCLEOTIDE SEQUENCE [LARGE SCALE GENOMIC DNA]</scope>
    <source>
        <strain evidence="1 2">ATCC 23612</strain>
    </source>
</reference>
<sequence>MLLIAALLVILSVSVLGSFPGRYESTGEELPSSLSLAAAAEVEENLAEDPRGPVSDLLTTERGVLAVFDDGVALFGTDPVTEVWSLQDLGGPVSAGVTADGSEIVLAQEGQGPFSGHTRWAVLAEATGQVISEDWAQESPDELVALLATDSRLVLGENGRVTARALEDDRELWSLEPQQSCGKSEVKVIGDTVATVSLCGGEVRLSGVSAETGETEWERTWSGDALPDMHLLTPRTVPGGRSDPVERIVRGDLADGYVLFGRGEVFDRARAQEYLPPQTDLDEVPAHVVLVEDLQDADARLVLQAGHVFLEEGLIDREELDEAGLLVDGRLPLSPQEWEGDPRMMIDDLDAVLSAQNNGLG</sequence>
<keyword evidence="2" id="KW-1185">Reference proteome</keyword>
<comment type="caution">
    <text evidence="1">The sequence shown here is derived from an EMBL/GenBank/DDBJ whole genome shotgun (WGS) entry which is preliminary data.</text>
</comment>
<accession>A0A7X6RS33</accession>